<keyword evidence="3" id="KW-1185">Reference proteome</keyword>
<proteinExistence type="predicted"/>
<dbReference type="Proteomes" id="UP000186955">
    <property type="component" value="Unassembled WGS sequence"/>
</dbReference>
<dbReference type="SUPFAM" id="SSF103473">
    <property type="entry name" value="MFS general substrate transporter"/>
    <property type="match status" value="1"/>
</dbReference>
<keyword evidence="1" id="KW-0472">Membrane</keyword>
<evidence type="ECO:0000256" key="1">
    <source>
        <dbReference type="SAM" id="Phobius"/>
    </source>
</evidence>
<name>A0A1Q5TRN7_9EURO</name>
<sequence length="131" mass="14248">MESLNILVRDSLFGRLLNYASKGRFFSYNGSKTLEDEDLPSPDSQRWIIVGFVGPDDPDIPRNWPTLARTVAGLNVLLLNFSFYAASALFTPSILGIGEAFGATTAEGTLGLSLFVIAYGIGPLIVCLRFK</sequence>
<comment type="caution">
    <text evidence="2">The sequence shown here is derived from an EMBL/GenBank/DDBJ whole genome shotgun (WGS) entry which is preliminary data.</text>
</comment>
<reference evidence="2 3" key="1">
    <citation type="submission" date="2016-10" db="EMBL/GenBank/DDBJ databases">
        <title>Genome sequence of the ascomycete fungus Penicillium subrubescens.</title>
        <authorList>
            <person name="De Vries R.P."/>
            <person name="Peng M."/>
            <person name="Dilokpimol A."/>
            <person name="Hilden K."/>
            <person name="Makela M.R."/>
            <person name="Grigoriev I."/>
            <person name="Riley R."/>
            <person name="Granchi Z."/>
        </authorList>
    </citation>
    <scope>NUCLEOTIDE SEQUENCE [LARGE SCALE GENOMIC DNA]</scope>
    <source>
        <strain evidence="2 3">CBS 132785</strain>
    </source>
</reference>
<accession>A0A1Q5TRN7</accession>
<keyword evidence="1" id="KW-1133">Transmembrane helix</keyword>
<organism evidence="2 3">
    <name type="scientific">Penicillium subrubescens</name>
    <dbReference type="NCBI Taxonomy" id="1316194"/>
    <lineage>
        <taxon>Eukaryota</taxon>
        <taxon>Fungi</taxon>
        <taxon>Dikarya</taxon>
        <taxon>Ascomycota</taxon>
        <taxon>Pezizomycotina</taxon>
        <taxon>Eurotiomycetes</taxon>
        <taxon>Eurotiomycetidae</taxon>
        <taxon>Eurotiales</taxon>
        <taxon>Aspergillaceae</taxon>
        <taxon>Penicillium</taxon>
    </lineage>
</organism>
<keyword evidence="1" id="KW-0812">Transmembrane</keyword>
<evidence type="ECO:0000313" key="2">
    <source>
        <dbReference type="EMBL" id="OKP02894.1"/>
    </source>
</evidence>
<dbReference type="AlphaFoldDB" id="A0A1Q5TRN7"/>
<evidence type="ECO:0000313" key="3">
    <source>
        <dbReference type="Proteomes" id="UP000186955"/>
    </source>
</evidence>
<protein>
    <submittedName>
        <fullName evidence="2">Transporter mfs1</fullName>
    </submittedName>
</protein>
<dbReference type="STRING" id="1316194.A0A1Q5TRN7"/>
<dbReference type="EMBL" id="MNBE01000622">
    <property type="protein sequence ID" value="OKP02894.1"/>
    <property type="molecule type" value="Genomic_DNA"/>
</dbReference>
<feature type="transmembrane region" description="Helical" evidence="1">
    <location>
        <begin position="71"/>
        <end position="90"/>
    </location>
</feature>
<gene>
    <name evidence="2" type="ORF">PENSUB_6966</name>
</gene>
<feature type="transmembrane region" description="Helical" evidence="1">
    <location>
        <begin position="110"/>
        <end position="130"/>
    </location>
</feature>
<dbReference type="InterPro" id="IPR036259">
    <property type="entry name" value="MFS_trans_sf"/>
</dbReference>